<gene>
    <name evidence="1" type="ORF">L2E82_39276</name>
</gene>
<accession>A0ACB9AH20</accession>
<dbReference type="Proteomes" id="UP001055811">
    <property type="component" value="Linkage Group LG07"/>
</dbReference>
<proteinExistence type="predicted"/>
<evidence type="ECO:0000313" key="2">
    <source>
        <dbReference type="Proteomes" id="UP001055811"/>
    </source>
</evidence>
<reference evidence="2" key="1">
    <citation type="journal article" date="2022" name="Mol. Ecol. Resour.">
        <title>The genomes of chicory, endive, great burdock and yacon provide insights into Asteraceae palaeo-polyploidization history and plant inulin production.</title>
        <authorList>
            <person name="Fan W."/>
            <person name="Wang S."/>
            <person name="Wang H."/>
            <person name="Wang A."/>
            <person name="Jiang F."/>
            <person name="Liu H."/>
            <person name="Zhao H."/>
            <person name="Xu D."/>
            <person name="Zhang Y."/>
        </authorList>
    </citation>
    <scope>NUCLEOTIDE SEQUENCE [LARGE SCALE GENOMIC DNA]</scope>
    <source>
        <strain evidence="2">cv. Punajuju</strain>
    </source>
</reference>
<dbReference type="EMBL" id="CM042015">
    <property type="protein sequence ID" value="KAI3709514.1"/>
    <property type="molecule type" value="Genomic_DNA"/>
</dbReference>
<protein>
    <submittedName>
        <fullName evidence="1">Uncharacterized protein</fullName>
    </submittedName>
</protein>
<organism evidence="1 2">
    <name type="scientific">Cichorium intybus</name>
    <name type="common">Chicory</name>
    <dbReference type="NCBI Taxonomy" id="13427"/>
    <lineage>
        <taxon>Eukaryota</taxon>
        <taxon>Viridiplantae</taxon>
        <taxon>Streptophyta</taxon>
        <taxon>Embryophyta</taxon>
        <taxon>Tracheophyta</taxon>
        <taxon>Spermatophyta</taxon>
        <taxon>Magnoliopsida</taxon>
        <taxon>eudicotyledons</taxon>
        <taxon>Gunneridae</taxon>
        <taxon>Pentapetalae</taxon>
        <taxon>asterids</taxon>
        <taxon>campanulids</taxon>
        <taxon>Asterales</taxon>
        <taxon>Asteraceae</taxon>
        <taxon>Cichorioideae</taxon>
        <taxon>Cichorieae</taxon>
        <taxon>Cichoriinae</taxon>
        <taxon>Cichorium</taxon>
    </lineage>
</organism>
<keyword evidence="2" id="KW-1185">Reference proteome</keyword>
<name>A0ACB9AH20_CICIN</name>
<comment type="caution">
    <text evidence="1">The sequence shown here is derived from an EMBL/GenBank/DDBJ whole genome shotgun (WGS) entry which is preliminary data.</text>
</comment>
<evidence type="ECO:0000313" key="1">
    <source>
        <dbReference type="EMBL" id="KAI3709514.1"/>
    </source>
</evidence>
<sequence length="109" mass="12254">MEGGGSLDSKIESLLNVEKQMRINGNIAGTKKAAIDILQLCFEARAWKTLNDQIVVLSKRRGQSKQAVTAMVQQAMQYIDETSDKVPKRIHKISFTSLYHTVRCEQTNT</sequence>
<reference evidence="1 2" key="2">
    <citation type="journal article" date="2022" name="Mol. Ecol. Resour.">
        <title>The genomes of chicory, endive, great burdock and yacon provide insights into Asteraceae paleo-polyploidization history and plant inulin production.</title>
        <authorList>
            <person name="Fan W."/>
            <person name="Wang S."/>
            <person name="Wang H."/>
            <person name="Wang A."/>
            <person name="Jiang F."/>
            <person name="Liu H."/>
            <person name="Zhao H."/>
            <person name="Xu D."/>
            <person name="Zhang Y."/>
        </authorList>
    </citation>
    <scope>NUCLEOTIDE SEQUENCE [LARGE SCALE GENOMIC DNA]</scope>
    <source>
        <strain evidence="2">cv. Punajuju</strain>
        <tissue evidence="1">Leaves</tissue>
    </source>
</reference>